<organism evidence="1 2">
    <name type="scientific">Paraburkholderia rhizosphaerae</name>
    <dbReference type="NCBI Taxonomy" id="480658"/>
    <lineage>
        <taxon>Bacteria</taxon>
        <taxon>Pseudomonadati</taxon>
        <taxon>Pseudomonadota</taxon>
        <taxon>Betaproteobacteria</taxon>
        <taxon>Burkholderiales</taxon>
        <taxon>Burkholderiaceae</taxon>
        <taxon>Paraburkholderia</taxon>
    </lineage>
</organism>
<proteinExistence type="predicted"/>
<dbReference type="EMBL" id="SORE01000011">
    <property type="protein sequence ID" value="TDY48201.1"/>
    <property type="molecule type" value="Genomic_DNA"/>
</dbReference>
<dbReference type="AlphaFoldDB" id="A0A4R8LPG4"/>
<gene>
    <name evidence="1" type="ORF">BX592_111136</name>
</gene>
<name>A0A4R8LPG4_9BURK</name>
<comment type="caution">
    <text evidence="1">The sequence shown here is derived from an EMBL/GenBank/DDBJ whole genome shotgun (WGS) entry which is preliminary data.</text>
</comment>
<protein>
    <submittedName>
        <fullName evidence="1">Uncharacterized protein</fullName>
    </submittedName>
</protein>
<keyword evidence="2" id="KW-1185">Reference proteome</keyword>
<accession>A0A4R8LPG4</accession>
<dbReference type="Proteomes" id="UP000295509">
    <property type="component" value="Unassembled WGS sequence"/>
</dbReference>
<reference evidence="1 2" key="1">
    <citation type="submission" date="2019-03" db="EMBL/GenBank/DDBJ databases">
        <title>Genomic Encyclopedia of Type Strains, Phase III (KMG-III): the genomes of soil and plant-associated and newly described type strains.</title>
        <authorList>
            <person name="Whitman W."/>
        </authorList>
    </citation>
    <scope>NUCLEOTIDE SEQUENCE [LARGE SCALE GENOMIC DNA]</scope>
    <source>
        <strain evidence="1 2">LMG 29544</strain>
    </source>
</reference>
<evidence type="ECO:0000313" key="1">
    <source>
        <dbReference type="EMBL" id="TDY48201.1"/>
    </source>
</evidence>
<evidence type="ECO:0000313" key="2">
    <source>
        <dbReference type="Proteomes" id="UP000295509"/>
    </source>
</evidence>
<sequence>MDCAESTLEVHEEIVMNRPYINVEAILELFRTTVEERSSRPAAEASLCWLAGFLARERSTMSADDWDGRVNVSAHLWQVWDVAPERR</sequence>